<organism evidence="2 3">
    <name type="scientific">Gymnopus androsaceus JB14</name>
    <dbReference type="NCBI Taxonomy" id="1447944"/>
    <lineage>
        <taxon>Eukaryota</taxon>
        <taxon>Fungi</taxon>
        <taxon>Dikarya</taxon>
        <taxon>Basidiomycota</taxon>
        <taxon>Agaricomycotina</taxon>
        <taxon>Agaricomycetes</taxon>
        <taxon>Agaricomycetidae</taxon>
        <taxon>Agaricales</taxon>
        <taxon>Marasmiineae</taxon>
        <taxon>Omphalotaceae</taxon>
        <taxon>Gymnopus</taxon>
    </lineage>
</organism>
<accession>A0A6A4H478</accession>
<protein>
    <submittedName>
        <fullName evidence="2">Uncharacterized protein</fullName>
    </submittedName>
</protein>
<dbReference type="Proteomes" id="UP000799118">
    <property type="component" value="Unassembled WGS sequence"/>
</dbReference>
<gene>
    <name evidence="2" type="ORF">BT96DRAFT_1000708</name>
</gene>
<feature type="region of interest" description="Disordered" evidence="1">
    <location>
        <begin position="197"/>
        <end position="232"/>
    </location>
</feature>
<evidence type="ECO:0000313" key="3">
    <source>
        <dbReference type="Proteomes" id="UP000799118"/>
    </source>
</evidence>
<proteinExistence type="predicted"/>
<dbReference type="EMBL" id="ML769605">
    <property type="protein sequence ID" value="KAE9392085.1"/>
    <property type="molecule type" value="Genomic_DNA"/>
</dbReference>
<evidence type="ECO:0000256" key="1">
    <source>
        <dbReference type="SAM" id="MobiDB-lite"/>
    </source>
</evidence>
<feature type="region of interest" description="Disordered" evidence="1">
    <location>
        <begin position="1"/>
        <end position="43"/>
    </location>
</feature>
<name>A0A6A4H478_9AGAR</name>
<keyword evidence="3" id="KW-1185">Reference proteome</keyword>
<dbReference type="AlphaFoldDB" id="A0A6A4H478"/>
<evidence type="ECO:0000313" key="2">
    <source>
        <dbReference type="EMBL" id="KAE9392085.1"/>
    </source>
</evidence>
<sequence length="341" mass="38346">MNAALPSTKRKLLLPLNSVPDGASTATGQQAEPAGKRTRTEGPNMTDQRIHVKRYYDIHQNFGYLGQCRDTLDQHHPRAALRKKPITRTQGDRLDVTPRCSRAQAHVSSSRMFGAAKRFSEIIRNEGMNGVSQYRPFSGPQPSSQLGYVTTTEQNREDAHSYRYDCHCSGCHTFRLIRERGETEFRNHVLPSCMVEELDTESENDSSTGTDTDLGPSSSPSPQSPPIEDRAFHPPYSAQRYQMSFNATERSPSPDLYTPTLPMRSPFHSSYGSNVAQRSPSTEIYTSTLSAFQSTLDRHGVIHADRERASGPQREAFIDTRWSPLHQTIELQQSMRTSGFH</sequence>
<reference evidence="2" key="1">
    <citation type="journal article" date="2019" name="Environ. Microbiol.">
        <title>Fungal ecological strategies reflected in gene transcription - a case study of two litter decomposers.</title>
        <authorList>
            <person name="Barbi F."/>
            <person name="Kohler A."/>
            <person name="Barry K."/>
            <person name="Baskaran P."/>
            <person name="Daum C."/>
            <person name="Fauchery L."/>
            <person name="Ihrmark K."/>
            <person name="Kuo A."/>
            <person name="LaButti K."/>
            <person name="Lipzen A."/>
            <person name="Morin E."/>
            <person name="Grigoriev I.V."/>
            <person name="Henrissat B."/>
            <person name="Lindahl B."/>
            <person name="Martin F."/>
        </authorList>
    </citation>
    <scope>NUCLEOTIDE SEQUENCE</scope>
    <source>
        <strain evidence="2">JB14</strain>
    </source>
</reference>